<dbReference type="AlphaFoldDB" id="A0A1M7I1K8"/>
<sequence length="208" mass="22490">MSQGVREALRLLLARPMAFVARDCLEAALLGALPRDRVLELIEQQRFEARLGELLVSYYGLQPLSDVGEVADDDLPVLLLPPPAFSRLVSACGACRHAVALAREIRGPLVQQLRERLGDATYDLAIGWRETPAGTPMLMTGDALLAAIEADGQRCLEAWLAAQPPALQGWLRLRFGLAEPLSNGSADDVQLVRQVALAINHPAERGAA</sequence>
<dbReference type="EMBL" id="FRBQ01000004">
    <property type="protein sequence ID" value="SHM34453.1"/>
    <property type="molecule type" value="Genomic_DNA"/>
</dbReference>
<evidence type="ECO:0000313" key="2">
    <source>
        <dbReference type="Proteomes" id="UP000184305"/>
    </source>
</evidence>
<evidence type="ECO:0000313" key="1">
    <source>
        <dbReference type="EMBL" id="SHM34453.1"/>
    </source>
</evidence>
<keyword evidence="2" id="KW-1185">Reference proteome</keyword>
<proteinExistence type="predicted"/>
<dbReference type="OrthoDB" id="7017980at2"/>
<protein>
    <recommendedName>
        <fullName evidence="3">Type III secretion protein (HrpB4)</fullName>
    </recommendedName>
</protein>
<dbReference type="Proteomes" id="UP000184305">
    <property type="component" value="Unassembled WGS sequence"/>
</dbReference>
<dbReference type="STRING" id="1220495.SAMN05216288_3498"/>
<name>A0A1M7I1K8_9GAMM</name>
<gene>
    <name evidence="1" type="ORF">SAMN05216288_3498</name>
</gene>
<dbReference type="RefSeq" id="WP_083593537.1">
    <property type="nucleotide sequence ID" value="NZ_FRBQ01000004.1"/>
</dbReference>
<reference evidence="2" key="1">
    <citation type="submission" date="2016-11" db="EMBL/GenBank/DDBJ databases">
        <authorList>
            <person name="Varghese N."/>
            <person name="Submissions S."/>
        </authorList>
    </citation>
    <scope>NUCLEOTIDE SEQUENCE [LARGE SCALE GENOMIC DNA]</scope>
    <source>
        <strain evidence="2">CECT 8089</strain>
    </source>
</reference>
<accession>A0A1M7I1K8</accession>
<organism evidence="1 2">
    <name type="scientific">Phytopseudomonas punonensis</name>
    <dbReference type="NCBI Taxonomy" id="1220495"/>
    <lineage>
        <taxon>Bacteria</taxon>
        <taxon>Pseudomonadati</taxon>
        <taxon>Pseudomonadota</taxon>
        <taxon>Gammaproteobacteria</taxon>
        <taxon>Pseudomonadales</taxon>
        <taxon>Pseudomonadaceae</taxon>
        <taxon>Phytopseudomonas</taxon>
    </lineage>
</organism>
<evidence type="ECO:0008006" key="3">
    <source>
        <dbReference type="Google" id="ProtNLM"/>
    </source>
</evidence>